<gene>
    <name evidence="1" type="ORF">QFC19_005713</name>
</gene>
<evidence type="ECO:0000313" key="1">
    <source>
        <dbReference type="EMBL" id="KAJ9100180.1"/>
    </source>
</evidence>
<keyword evidence="2" id="KW-1185">Reference proteome</keyword>
<name>A0ACC2VL89_9TREE</name>
<organism evidence="1 2">
    <name type="scientific">Naganishia cerealis</name>
    <dbReference type="NCBI Taxonomy" id="610337"/>
    <lineage>
        <taxon>Eukaryota</taxon>
        <taxon>Fungi</taxon>
        <taxon>Dikarya</taxon>
        <taxon>Basidiomycota</taxon>
        <taxon>Agaricomycotina</taxon>
        <taxon>Tremellomycetes</taxon>
        <taxon>Filobasidiales</taxon>
        <taxon>Filobasidiaceae</taxon>
        <taxon>Naganishia</taxon>
    </lineage>
</organism>
<accession>A0ACC2VL89</accession>
<comment type="caution">
    <text evidence="1">The sequence shown here is derived from an EMBL/GenBank/DDBJ whole genome shotgun (WGS) entry which is preliminary data.</text>
</comment>
<dbReference type="Proteomes" id="UP001241377">
    <property type="component" value="Unassembled WGS sequence"/>
</dbReference>
<proteinExistence type="predicted"/>
<evidence type="ECO:0000313" key="2">
    <source>
        <dbReference type="Proteomes" id="UP001241377"/>
    </source>
</evidence>
<dbReference type="EMBL" id="JASBWR010000065">
    <property type="protein sequence ID" value="KAJ9100180.1"/>
    <property type="molecule type" value="Genomic_DNA"/>
</dbReference>
<sequence length="484" mass="54745">MFTNTVSIKNSGKVYEIDVDSSTSGSQFKEKIFGITNIPVDRQKILIKGGKIDDSKPIEEQVSSQKQPIMVLGNPAPAVPSEPVEKQVFLEDLNPNLLIKVSNEPSGLVNLGNTCYLNSSLQALFQIDDIASKVANYKSPNGINSTSNESLTASLRATFDQMQKKQERVNPMLFLTLFRNVFPQFAEQDHGFYKQQDAEEAFLQLLTILDQTLKVGDNFRLSYKKEQKCLALPDEAATVDYEDSLKLNCHIDIKTNFLRDGILSGLKETIEKYNDTLQSNTEYEISRTITRLPKYLTVHFMRFFWRRDTQKKSKILRRVQFPFELDLAEMLDSSIKNDKVAVRDKIRQIEKDQDELIRDFKKSKKSSGLNPTEQEEEDQMKIESIKSKFRDDLSSALPGMSLDSTTENPSSVYQLGAVITHAGSSADSGHYQAYVRDPKDIEGIRWWKFNDDKVSEVSREKVETLAGGGEADSALILIYKGVGL</sequence>
<reference evidence="1" key="1">
    <citation type="submission" date="2023-04" db="EMBL/GenBank/DDBJ databases">
        <title>Draft Genome sequencing of Naganishia species isolated from polar environments using Oxford Nanopore Technology.</title>
        <authorList>
            <person name="Leo P."/>
            <person name="Venkateswaran K."/>
        </authorList>
    </citation>
    <scope>NUCLEOTIDE SEQUENCE</scope>
    <source>
        <strain evidence="1">MNA-CCFEE 5261</strain>
    </source>
</reference>
<protein>
    <submittedName>
        <fullName evidence="1">Uncharacterized protein</fullName>
    </submittedName>
</protein>